<dbReference type="Pfam" id="PF03401">
    <property type="entry name" value="TctC"/>
    <property type="match status" value="1"/>
</dbReference>
<name>H0FYF2_RHIML</name>
<reference evidence="3 4" key="1">
    <citation type="journal article" date="2012" name="J. Bacteriol.">
        <title>Draft Genome Sequence of Sinorhizobium meliloti CCNWSX0020, a Nitrogen-Fixing Symbiont with Copper Tolerance Capability Isolated from Lead-Zinc Mine Tailings.</title>
        <authorList>
            <person name="Li Z."/>
            <person name="Ma Z."/>
            <person name="Hao X."/>
            <person name="Wei G."/>
        </authorList>
    </citation>
    <scope>NUCLEOTIDE SEQUENCE [LARGE SCALE GENOMIC DNA]</scope>
    <source>
        <strain evidence="3 4">CCNWSX0020</strain>
    </source>
</reference>
<feature type="signal peptide" evidence="2">
    <location>
        <begin position="1"/>
        <end position="27"/>
    </location>
</feature>
<sequence>MMKTLTRRAFGALVGAALLAISAPASAETFPSRPITIIVPYAPGGQGDITGRVIAEHLANLVGQPVTVENLAGANGVIGIAQLAKAEPDGYTIGVVVASHAMARALVPNLPYDPVADFTPITTTALTDMVLVVPPKLEANNVKEFVALAKEKPGTLAYKSAGQGSNSHLFAAWFADAAGLDLIHIPYKGSGDSMPDLMAGVTQMGFDTLPAVRGYLENGQLKAIAAGGPKRSTAYPDLPTVSEQGVDGFAANSWGMVLGPKGIPDHIVKYLNDNIVKVLQMPEVKEKFAAAGAQVVANTPAEAKEMLAEEEAKYTALISKLGITLSQ</sequence>
<dbReference type="EMBL" id="AGVV01000016">
    <property type="protein sequence ID" value="EHK78006.1"/>
    <property type="molecule type" value="Genomic_DNA"/>
</dbReference>
<dbReference type="PATRIC" id="fig|1107881.3.peg.2257"/>
<organism evidence="3 4">
    <name type="scientific">Sinorhizobium meliloti CCNWSX0020</name>
    <dbReference type="NCBI Taxonomy" id="1107881"/>
    <lineage>
        <taxon>Bacteria</taxon>
        <taxon>Pseudomonadati</taxon>
        <taxon>Pseudomonadota</taxon>
        <taxon>Alphaproteobacteria</taxon>
        <taxon>Hyphomicrobiales</taxon>
        <taxon>Rhizobiaceae</taxon>
        <taxon>Sinorhizobium/Ensifer group</taxon>
        <taxon>Sinorhizobium</taxon>
    </lineage>
</organism>
<dbReference type="PANTHER" id="PTHR42928">
    <property type="entry name" value="TRICARBOXYLATE-BINDING PROTEIN"/>
    <property type="match status" value="1"/>
</dbReference>
<dbReference type="Proteomes" id="UP000004038">
    <property type="component" value="Unassembled WGS sequence"/>
</dbReference>
<dbReference type="AlphaFoldDB" id="H0FYF2"/>
<evidence type="ECO:0000256" key="2">
    <source>
        <dbReference type="SAM" id="SignalP"/>
    </source>
</evidence>
<dbReference type="PANTHER" id="PTHR42928:SF5">
    <property type="entry name" value="BLR1237 PROTEIN"/>
    <property type="match status" value="1"/>
</dbReference>
<comment type="similarity">
    <text evidence="1">Belongs to the UPF0065 (bug) family.</text>
</comment>
<proteinExistence type="inferred from homology"/>
<dbReference type="InterPro" id="IPR005064">
    <property type="entry name" value="BUG"/>
</dbReference>
<dbReference type="CDD" id="cd13578">
    <property type="entry name" value="PBP2_Bug27"/>
    <property type="match status" value="1"/>
</dbReference>
<dbReference type="InterPro" id="IPR042100">
    <property type="entry name" value="Bug_dom1"/>
</dbReference>
<dbReference type="PIRSF" id="PIRSF017082">
    <property type="entry name" value="YflP"/>
    <property type="match status" value="1"/>
</dbReference>
<keyword evidence="2" id="KW-0732">Signal</keyword>
<evidence type="ECO:0000313" key="3">
    <source>
        <dbReference type="EMBL" id="EHK78006.1"/>
    </source>
</evidence>
<gene>
    <name evidence="3" type="ORF">SM0020_11170</name>
</gene>
<dbReference type="Gene3D" id="3.40.190.10">
    <property type="entry name" value="Periplasmic binding protein-like II"/>
    <property type="match status" value="1"/>
</dbReference>
<accession>H0FYF2</accession>
<feature type="chain" id="PRO_5003533552" description="Extra-cytoplasmic solute receptor" evidence="2">
    <location>
        <begin position="28"/>
        <end position="327"/>
    </location>
</feature>
<protein>
    <recommendedName>
        <fullName evidence="5">Extra-cytoplasmic solute receptor</fullName>
    </recommendedName>
</protein>
<dbReference type="Gene3D" id="3.40.190.150">
    <property type="entry name" value="Bordetella uptake gene, domain 1"/>
    <property type="match status" value="1"/>
</dbReference>
<evidence type="ECO:0000313" key="4">
    <source>
        <dbReference type="Proteomes" id="UP000004038"/>
    </source>
</evidence>
<evidence type="ECO:0000256" key="1">
    <source>
        <dbReference type="ARBA" id="ARBA00006987"/>
    </source>
</evidence>
<dbReference type="SUPFAM" id="SSF53850">
    <property type="entry name" value="Periplasmic binding protein-like II"/>
    <property type="match status" value="1"/>
</dbReference>
<evidence type="ECO:0008006" key="5">
    <source>
        <dbReference type="Google" id="ProtNLM"/>
    </source>
</evidence>